<dbReference type="AlphaFoldDB" id="A0A844F8X0"/>
<dbReference type="InterPro" id="IPR050490">
    <property type="entry name" value="Bact_solute-bd_prot1"/>
</dbReference>
<organism evidence="7 8">
    <name type="scientific">Clostridium scindens (strain JCM 10418 / VPI 12708)</name>
    <dbReference type="NCBI Taxonomy" id="29347"/>
    <lineage>
        <taxon>Bacteria</taxon>
        <taxon>Bacillati</taxon>
        <taxon>Bacillota</taxon>
        <taxon>Clostridia</taxon>
        <taxon>Lachnospirales</taxon>
        <taxon>Lachnospiraceae</taxon>
    </lineage>
</organism>
<dbReference type="SUPFAM" id="SSF53850">
    <property type="entry name" value="Periplasmic binding protein-like II"/>
    <property type="match status" value="1"/>
</dbReference>
<keyword evidence="4 6" id="KW-0732">Signal</keyword>
<dbReference type="EMBL" id="VUMB01000020">
    <property type="protein sequence ID" value="MSS40790.1"/>
    <property type="molecule type" value="Genomic_DNA"/>
</dbReference>
<accession>A0A844F8X0</accession>
<evidence type="ECO:0000256" key="2">
    <source>
        <dbReference type="ARBA" id="ARBA00008520"/>
    </source>
</evidence>
<sequence length="447" mass="50211">MKKRMRLLSVLLCVAMVAGLSACGSKKEDKGEAKNDGKIKLTFSTSVYVEEPHQKAIDALLEAYNKKNPDVEIEILGAGYDGYWDNITTEILANNESDMIQVYPENISTYHAIREDGTFIDLSDYMSDELKGKLVGQDMCDVNGETLAISSYAWGTTGIFYRKSMLEDAGIDPESIKTQEDFRKACAKFTKDGKYAMGVVSGTHAFTVSEWSRLIARPVSGGLYFPNGESEPYTADNVNVNAPENVWAAQWWQDFILKDKAAKLVTDKKDSREMFWNGEVPFNMDGPWFVGMSKERDESLMDDIGIIPQFDVAYEGETYKPNPTNYPLVTMISKNCEHPDEAYAFLEWMTTDEAQALIADCGMIPSNTDYSTSDEYIKNHELEYAIVGFMQNNYAELIADPNIAQLGEISQVMLDAAQKMFSEQAADVQTEMDNAQKQIEEVMSRQE</sequence>
<comment type="similarity">
    <text evidence="2">Belongs to the bacterial solute-binding protein 1 family.</text>
</comment>
<comment type="caution">
    <text evidence="7">The sequence shown here is derived from an EMBL/GenBank/DDBJ whole genome shotgun (WGS) entry which is preliminary data.</text>
</comment>
<dbReference type="Proteomes" id="UP000462363">
    <property type="component" value="Unassembled WGS sequence"/>
</dbReference>
<dbReference type="PANTHER" id="PTHR43649:SF31">
    <property type="entry name" value="SN-GLYCEROL-3-PHOSPHATE-BINDING PERIPLASMIC PROTEIN UGPB"/>
    <property type="match status" value="1"/>
</dbReference>
<gene>
    <name evidence="7" type="ORF">FYJ37_10630</name>
</gene>
<dbReference type="PANTHER" id="PTHR43649">
    <property type="entry name" value="ARABINOSE-BINDING PROTEIN-RELATED"/>
    <property type="match status" value="1"/>
</dbReference>
<dbReference type="GO" id="GO:0030313">
    <property type="term" value="C:cell envelope"/>
    <property type="evidence" value="ECO:0007669"/>
    <property type="project" value="UniProtKB-SubCell"/>
</dbReference>
<protein>
    <submittedName>
        <fullName evidence="7">Sugar ABC transporter substrate-binding protein</fullName>
    </submittedName>
</protein>
<dbReference type="Pfam" id="PF01547">
    <property type="entry name" value="SBP_bac_1"/>
    <property type="match status" value="1"/>
</dbReference>
<name>A0A844F8X0_CLOSV</name>
<feature type="chain" id="PRO_5039292215" evidence="6">
    <location>
        <begin position="23"/>
        <end position="447"/>
    </location>
</feature>
<dbReference type="GeneID" id="62695017"/>
<dbReference type="PROSITE" id="PS51257">
    <property type="entry name" value="PROKAR_LIPOPROTEIN"/>
    <property type="match status" value="1"/>
</dbReference>
<evidence type="ECO:0000256" key="4">
    <source>
        <dbReference type="ARBA" id="ARBA00022729"/>
    </source>
</evidence>
<evidence type="ECO:0000256" key="3">
    <source>
        <dbReference type="ARBA" id="ARBA00022448"/>
    </source>
</evidence>
<keyword evidence="5" id="KW-0175">Coiled coil</keyword>
<dbReference type="CDD" id="cd13585">
    <property type="entry name" value="PBP2_TMBP_like"/>
    <property type="match status" value="1"/>
</dbReference>
<evidence type="ECO:0000256" key="1">
    <source>
        <dbReference type="ARBA" id="ARBA00004196"/>
    </source>
</evidence>
<feature type="coiled-coil region" evidence="5">
    <location>
        <begin position="418"/>
        <end position="445"/>
    </location>
</feature>
<evidence type="ECO:0000256" key="6">
    <source>
        <dbReference type="SAM" id="SignalP"/>
    </source>
</evidence>
<dbReference type="Gene3D" id="3.40.190.10">
    <property type="entry name" value="Periplasmic binding protein-like II"/>
    <property type="match status" value="1"/>
</dbReference>
<evidence type="ECO:0000313" key="8">
    <source>
        <dbReference type="Proteomes" id="UP000462363"/>
    </source>
</evidence>
<comment type="subcellular location">
    <subcellularLocation>
        <location evidence="1">Cell envelope</location>
    </subcellularLocation>
</comment>
<proteinExistence type="inferred from homology"/>
<reference evidence="7 8" key="1">
    <citation type="submission" date="2019-08" db="EMBL/GenBank/DDBJ databases">
        <title>In-depth cultivation of the pig gut microbiome towards novel bacterial diversity and tailored functional studies.</title>
        <authorList>
            <person name="Wylensek D."/>
            <person name="Hitch T.C.A."/>
            <person name="Clavel T."/>
        </authorList>
    </citation>
    <scope>NUCLEOTIDE SEQUENCE [LARGE SCALE GENOMIC DNA]</scope>
    <source>
        <strain evidence="7 8">BL-389-WT-3D</strain>
    </source>
</reference>
<evidence type="ECO:0000256" key="5">
    <source>
        <dbReference type="SAM" id="Coils"/>
    </source>
</evidence>
<feature type="signal peptide" evidence="6">
    <location>
        <begin position="1"/>
        <end position="22"/>
    </location>
</feature>
<keyword evidence="3" id="KW-0813">Transport</keyword>
<evidence type="ECO:0000313" key="7">
    <source>
        <dbReference type="EMBL" id="MSS40790.1"/>
    </source>
</evidence>
<dbReference type="RefSeq" id="WP_004606392.1">
    <property type="nucleotide sequence ID" value="NZ_AP024846.1"/>
</dbReference>
<dbReference type="InterPro" id="IPR006059">
    <property type="entry name" value="SBP"/>
</dbReference>